<dbReference type="InterPro" id="IPR025327">
    <property type="entry name" value="DUF4233"/>
</dbReference>
<feature type="transmembrane region" description="Helical" evidence="1">
    <location>
        <begin position="79"/>
        <end position="109"/>
    </location>
</feature>
<organism evidence="2 3">
    <name type="scientific">Thermobispora bispora (strain ATCC 19993 / DSM 43833 / CBS 139.67 / JCM 10125 / KCTC 9307 / NBRC 14880 / R51)</name>
    <dbReference type="NCBI Taxonomy" id="469371"/>
    <lineage>
        <taxon>Bacteria</taxon>
        <taxon>Bacillati</taxon>
        <taxon>Actinomycetota</taxon>
        <taxon>Actinomycetes</taxon>
        <taxon>Streptosporangiales</taxon>
        <taxon>Streptosporangiaceae</taxon>
        <taxon>Thermobispora</taxon>
    </lineage>
</organism>
<reference evidence="2 3" key="1">
    <citation type="submission" date="2010-01" db="EMBL/GenBank/DDBJ databases">
        <title>The complete genome of Thermobispora bispora DSM 43833.</title>
        <authorList>
            <consortium name="US DOE Joint Genome Institute (JGI-PGF)"/>
            <person name="Lucas S."/>
            <person name="Copeland A."/>
            <person name="Lapidus A."/>
            <person name="Glavina del Rio T."/>
            <person name="Dalin E."/>
            <person name="Tice H."/>
            <person name="Bruce D."/>
            <person name="Goodwin L."/>
            <person name="Pitluck S."/>
            <person name="Kyrpides N."/>
            <person name="Mavromatis K."/>
            <person name="Ivanova N."/>
            <person name="Mikhailova N."/>
            <person name="Chertkov O."/>
            <person name="Brettin T."/>
            <person name="Detter J.C."/>
            <person name="Han C."/>
            <person name="Larimer F."/>
            <person name="Land M."/>
            <person name="Hauser L."/>
            <person name="Markowitz V."/>
            <person name="Cheng J.-F."/>
            <person name="Hugenholtz P."/>
            <person name="Woyke T."/>
            <person name="Wu D."/>
            <person name="Jando M."/>
            <person name="Schneider S."/>
            <person name="Klenk H.-P."/>
            <person name="Eisen J.A."/>
        </authorList>
    </citation>
    <scope>NUCLEOTIDE SEQUENCE [LARGE SCALE GENOMIC DNA]</scope>
    <source>
        <strain evidence="3">ATCC 19993 / DSM 43833 / CBS 139.67 / JCM 10125 / KCTC 9307 / NBRC 14880 / R51</strain>
    </source>
</reference>
<feature type="transmembrane region" description="Helical" evidence="1">
    <location>
        <begin position="21"/>
        <end position="39"/>
    </location>
</feature>
<dbReference type="KEGG" id="tbi:Tbis_2471"/>
<dbReference type="RefSeq" id="WP_013132707.1">
    <property type="nucleotide sequence ID" value="NC_014165.1"/>
</dbReference>
<dbReference type="eggNOG" id="ENOG50330XE">
    <property type="taxonomic scope" value="Bacteria"/>
</dbReference>
<keyword evidence="1" id="KW-1133">Transmembrane helix</keyword>
<dbReference type="EMBL" id="CP001874">
    <property type="protein sequence ID" value="ADG89174.1"/>
    <property type="molecule type" value="Genomic_DNA"/>
</dbReference>
<keyword evidence="1" id="KW-0812">Transmembrane</keyword>
<keyword evidence="1" id="KW-0472">Membrane</keyword>
<accession>D6Y4J8</accession>
<keyword evidence="3" id="KW-1185">Reference proteome</keyword>
<evidence type="ECO:0000313" key="2">
    <source>
        <dbReference type="EMBL" id="ADG89174.1"/>
    </source>
</evidence>
<protein>
    <recommendedName>
        <fullName evidence="4">DUF4233 domain-containing protein</fullName>
    </recommendedName>
</protein>
<dbReference type="Pfam" id="PF14017">
    <property type="entry name" value="DUF4233"/>
    <property type="match status" value="1"/>
</dbReference>
<evidence type="ECO:0000313" key="3">
    <source>
        <dbReference type="Proteomes" id="UP000006640"/>
    </source>
</evidence>
<dbReference type="HOGENOM" id="CLU_129305_1_2_11"/>
<gene>
    <name evidence="2" type="ordered locus">Tbis_2471</name>
</gene>
<evidence type="ECO:0008006" key="4">
    <source>
        <dbReference type="Google" id="ProtNLM"/>
    </source>
</evidence>
<dbReference type="OrthoDB" id="3267755at2"/>
<name>D6Y4J8_THEBD</name>
<dbReference type="STRING" id="469371.Tbis_2471"/>
<feature type="transmembrane region" description="Helical" evidence="1">
    <location>
        <begin position="45"/>
        <end position="67"/>
    </location>
</feature>
<dbReference type="AlphaFoldDB" id="D6Y4J8"/>
<dbReference type="Proteomes" id="UP000006640">
    <property type="component" value="Chromosome"/>
</dbReference>
<proteinExistence type="predicted"/>
<sequence length="118" mass="12383">MTGKRTRFTVTPGMRRLGASVLGMEAIVVALSTPVAIMINKVEPALAVTVGIGLALGCAIVAGLLRYPWAYVAGSVVQVLAFLLGFVVPVMFVLGAIFAGLWIAAIFVAHRVETATKR</sequence>
<evidence type="ECO:0000256" key="1">
    <source>
        <dbReference type="SAM" id="Phobius"/>
    </source>
</evidence>